<feature type="compositionally biased region" description="Polar residues" evidence="3">
    <location>
        <begin position="79"/>
        <end position="90"/>
    </location>
</feature>
<keyword evidence="1" id="KW-0238">DNA-binding</keyword>
<dbReference type="Proteomes" id="UP001152799">
    <property type="component" value="Chromosome 11"/>
</dbReference>
<proteinExistence type="predicted"/>
<dbReference type="GO" id="GO:0005634">
    <property type="term" value="C:nucleus"/>
    <property type="evidence" value="ECO:0007669"/>
    <property type="project" value="TreeGrafter"/>
</dbReference>
<accession>A0A9N9MEC4</accession>
<dbReference type="InterPro" id="IPR055315">
    <property type="entry name" value="Cramped-like"/>
</dbReference>
<dbReference type="GO" id="GO:0003677">
    <property type="term" value="F:DNA binding"/>
    <property type="evidence" value="ECO:0007669"/>
    <property type="project" value="UniProtKB-KW"/>
</dbReference>
<feature type="region of interest" description="Disordered" evidence="3">
    <location>
        <begin position="65"/>
        <end position="143"/>
    </location>
</feature>
<feature type="compositionally biased region" description="Polar residues" evidence="3">
    <location>
        <begin position="123"/>
        <end position="137"/>
    </location>
</feature>
<evidence type="ECO:0000256" key="2">
    <source>
        <dbReference type="ARBA" id="ARBA00023242"/>
    </source>
</evidence>
<feature type="region of interest" description="Disordered" evidence="3">
    <location>
        <begin position="654"/>
        <end position="687"/>
    </location>
</feature>
<feature type="compositionally biased region" description="Polar residues" evidence="3">
    <location>
        <begin position="656"/>
        <end position="675"/>
    </location>
</feature>
<dbReference type="EMBL" id="OU892287">
    <property type="protein sequence ID" value="CAG9761973.1"/>
    <property type="molecule type" value="Genomic_DNA"/>
</dbReference>
<feature type="compositionally biased region" description="Basic and acidic residues" evidence="3">
    <location>
        <begin position="65"/>
        <end position="77"/>
    </location>
</feature>
<evidence type="ECO:0008006" key="6">
    <source>
        <dbReference type="Google" id="ProtNLM"/>
    </source>
</evidence>
<dbReference type="GO" id="GO:0003682">
    <property type="term" value="F:chromatin binding"/>
    <property type="evidence" value="ECO:0007669"/>
    <property type="project" value="InterPro"/>
</dbReference>
<protein>
    <recommendedName>
        <fullName evidence="6">Protein cramped</fullName>
    </recommendedName>
</protein>
<keyword evidence="2" id="KW-0539">Nucleus</keyword>
<name>A0A9N9MEC4_9CUCU</name>
<sequence>MQRQDTQTTMDVDEAKDENLKKIVDSVVAGVPEEFLLGSITTSAVAKEERCMQIRSSARVFKKMKLEQEQDKKHEDSSDPSLTSPNSDHPTSVGPAEKSTEHEGKGQPVRSSTRVVNKKIKQDLSQSTTVTETSSKGNKTEVKRDIKKEARIWSYEDKVLFFEAINEFGKDFENIQQYINSKLKKKGVLEEQMRTKEHVRYFYSKTFHEISKHVKFSDGIKKVVQELYGIINYGELYKKVRGISDKAFIKLNELIYRGATCVRVKGQNKRVKTPMCRALIKLNQLDEKYEEVKLPNRVTVELRPKDMTSYVKVQCLAQNPRVRTTLPIQKRLNALIQCLNKRWKTVEVSTYEKSAISTNPITNDCVPLKEAVEEKVKLVTSALKLSPPSEAKIDLPSINISEYLTRQTICLTAYESRLGLDTYSEIKEMMSKKKKPKLLLDVTEPKVESCDTTTLKIEPKKEEENEATNYYENEPDSLLADAAHDAINTILSLQNFDRQHSETSEPEDLPLKTDIKTEHVQKTELLKVTEEDLEHIESIKRGWTEATSESLTVGEIYLMYGSDAKLILEYSWGTDGEELERPKKSAANFLEMWNDSYEESWELRQKNLTSSLSKLLSLAKLNYRETAVKCRCGHVCNEKPVKNTSLGNSRVRRNMIDTNGSTNSNKAEDNSSANAVSEMKNEKSEATSGLFRTPMHILSNGPNNQAPTVQQQLNSIQKLKPKFTNRKGRRFRQKPIVVERKLPLLPNNLSGHQIVRMSIKSQETPIIPVAETKLEPEQDFDLQKVIDPEDEHSNISTVPSSPSKILQEGENEWMNAEVGDYSLSSLLGHLEGPAKPPVAMASEISNEVDAQLRCLMTESSMDFAASFADLAESVASTSDRKF</sequence>
<dbReference type="OrthoDB" id="515799at2759"/>
<keyword evidence="5" id="KW-1185">Reference proteome</keyword>
<reference evidence="4" key="1">
    <citation type="submission" date="2022-01" db="EMBL/GenBank/DDBJ databases">
        <authorList>
            <person name="King R."/>
        </authorList>
    </citation>
    <scope>NUCLEOTIDE SEQUENCE</scope>
</reference>
<dbReference type="PANTHER" id="PTHR21677">
    <property type="entry name" value="CRAMPED PROTEIN"/>
    <property type="match status" value="1"/>
</dbReference>
<dbReference type="GO" id="GO:0007389">
    <property type="term" value="P:pattern specification process"/>
    <property type="evidence" value="ECO:0007669"/>
    <property type="project" value="TreeGrafter"/>
</dbReference>
<dbReference type="AlphaFoldDB" id="A0A9N9MEC4"/>
<dbReference type="PANTHER" id="PTHR21677:SF1">
    <property type="entry name" value="PROTEIN CRAMPED-LIKE"/>
    <property type="match status" value="1"/>
</dbReference>
<evidence type="ECO:0000313" key="4">
    <source>
        <dbReference type="EMBL" id="CAG9761973.1"/>
    </source>
</evidence>
<evidence type="ECO:0000256" key="3">
    <source>
        <dbReference type="SAM" id="MobiDB-lite"/>
    </source>
</evidence>
<dbReference type="Gene3D" id="1.10.10.60">
    <property type="entry name" value="Homeodomain-like"/>
    <property type="match status" value="1"/>
</dbReference>
<gene>
    <name evidence="4" type="ORF">CEUTPL_LOCUS2663</name>
</gene>
<evidence type="ECO:0000313" key="5">
    <source>
        <dbReference type="Proteomes" id="UP001152799"/>
    </source>
</evidence>
<evidence type="ECO:0000256" key="1">
    <source>
        <dbReference type="ARBA" id="ARBA00023125"/>
    </source>
</evidence>
<organism evidence="4 5">
    <name type="scientific">Ceutorhynchus assimilis</name>
    <name type="common">cabbage seed weevil</name>
    <dbReference type="NCBI Taxonomy" id="467358"/>
    <lineage>
        <taxon>Eukaryota</taxon>
        <taxon>Metazoa</taxon>
        <taxon>Ecdysozoa</taxon>
        <taxon>Arthropoda</taxon>
        <taxon>Hexapoda</taxon>
        <taxon>Insecta</taxon>
        <taxon>Pterygota</taxon>
        <taxon>Neoptera</taxon>
        <taxon>Endopterygota</taxon>
        <taxon>Coleoptera</taxon>
        <taxon>Polyphaga</taxon>
        <taxon>Cucujiformia</taxon>
        <taxon>Curculionidae</taxon>
        <taxon>Ceutorhynchinae</taxon>
        <taxon>Ceutorhynchus</taxon>
    </lineage>
</organism>